<gene>
    <name evidence="10" type="ORF">LANO_0B07470G</name>
</gene>
<feature type="region of interest" description="Disordered" evidence="8">
    <location>
        <begin position="1296"/>
        <end position="1323"/>
    </location>
</feature>
<dbReference type="GO" id="GO:0006654">
    <property type="term" value="P:phosphatidic acid biosynthetic process"/>
    <property type="evidence" value="ECO:0007669"/>
    <property type="project" value="InterPro"/>
</dbReference>
<sequence length="1554" mass="178710">MHLKDEQYHDAFEDPIDSTAGSGLIPGISDARELNGNNQPNSDSESEEEGGEGPLATKHLSHDAEAHFKNLEFQGVPNSTLSAAADEPTGDEERDEQSNWLKKMYPQDSFYGWRKEMGQAFRRFSKLTGRRNTRSDIGKNVRSSVSHHQSPEDMFTQSLASDLIDTLISGCPAALFAGCSFLRDEHGVRRAPILLAMLGVKVKPSKPHTSFDTNMNDADNGNGDAHESQRHDAKFKLELEYGVGYNRLKWAVVKSYKDLASLHTKLKLMYFQQNAINKLHIDNHGHNQLHLPHFPRFDDLTKKERNTMANELAAETSSTDTRDSEVPAGAENQNHNDAASLATGGTTQFEIKKFRMKHLEDLLSEQDDSSHPMHQRLERYLKLLNLALCLRPQSNRLFQFYELSPIGNLLSYENGYQGKQGYMVVRSTASAQGWRVSHFKFRDFRAMIERHTNKWFLVRHSYILYVSDLHSTTPLDVFLVDSSFKIRVPGEFEVSVDDYKDFDPMGHDARKISTKLQITLENSERKIQMLVKSEFQLRLWVASLSKMVKSTIWSQKKRFDSFAPVRRNCFCKYLVDGRDYFWALSEALSMAQDVIFIHDWWLSPELYMRRPVKANQEYRIDRILRERAEKGVKIFIVVYRNVGSTVGTDSSWTKHSMLNLHPNIHLIRSPNQWLQNTYFWAHHEKMTVIDHSVAFMGGIDLCYGRFDTPEHVLKDDDPDLQNQNFPGKDYSNARVCDFYDLDKPFESMYDRNVVPRMPWHDVHMMTVGEAARDMSRHFVQRWNYVIRQKRPSRPTPLLTPPSDFTESEMKKSPFFQDIADRSTCEVQVLRSAGNWSLGLKKTEHSIQNAYLKLIETSNHFVYMENQFFVTSSSWDGVVVENKIGDALVDRIIKASSEGKAWKAFIVIPLMPGFDSPIDKAEGSSVRVIMQCQFQSISRGETSIFARLRKLDIDPLQHIQFFSLRKWSALGPNDRLVTEQLYVHGKVLIADDRACIIGSANINERSMLGNRDSEVAALVRDTDLVESKMGDKPYLAGRFAWELRQRLMREHLGCDVDIVEVVERKFGKLEELAKLNYKTLHLSNDENNNKKAQIESALIEIGYREVMHTEASEAWKEKYGSIKNFGLQIEPGKSENEDSGFQPVENNNVKSNLTSTKQRKEDSNYNLNHYHSFNNRAGEANLGIRDKKPISTDSRLVNNEVHTADVDGLGLDGWKKVSHKLKQNVTEKLRSWAEKMLVSTADDKVGGKRADSFLPHREDVEIYLDDFAVTPTEKWDMLKRICYLQYLSHKNDMKINSERSENESDSSISKSSQNPDTTDGNSHKNHVEAVEEHELDDEIIDDMLMQLLPPVGNNGSQQKDFLNLKFVDPYAFEDPLCDAFYEDMWFAVALRNTMLFRLVFHCQPDNSVQTWRDYKDFNRMREEFDSSQDTVIDLERYPESEQENAMAGKKSLQPQASRKEDGSSSMKTAHNSTAAKTSVGHQDYKSRSRALKMKLSNSVLYGANQRIFDKYTARRILERVHGHLVIFPTDWLAREVESNNWFYSADRLPPIDIYD</sequence>
<feature type="region of interest" description="Disordered" evidence="8">
    <location>
        <begin position="1"/>
        <end position="60"/>
    </location>
</feature>
<organism evidence="10 11">
    <name type="scientific">Lachancea nothofagi CBS 11611</name>
    <dbReference type="NCBI Taxonomy" id="1266666"/>
    <lineage>
        <taxon>Eukaryota</taxon>
        <taxon>Fungi</taxon>
        <taxon>Dikarya</taxon>
        <taxon>Ascomycota</taxon>
        <taxon>Saccharomycotina</taxon>
        <taxon>Saccharomycetes</taxon>
        <taxon>Saccharomycetales</taxon>
        <taxon>Saccharomycetaceae</taxon>
        <taxon>Lachancea</taxon>
    </lineage>
</organism>
<dbReference type="CDD" id="cd09138">
    <property type="entry name" value="PLDc_vPLD1_2_yPLD_like_1"/>
    <property type="match status" value="1"/>
</dbReference>
<comment type="catalytic activity">
    <reaction evidence="1 7">
        <text>a 1,2-diacyl-sn-glycero-3-phosphocholine + H2O = a 1,2-diacyl-sn-glycero-3-phosphate + choline + H(+)</text>
        <dbReference type="Rhea" id="RHEA:14445"/>
        <dbReference type="ChEBI" id="CHEBI:15354"/>
        <dbReference type="ChEBI" id="CHEBI:15377"/>
        <dbReference type="ChEBI" id="CHEBI:15378"/>
        <dbReference type="ChEBI" id="CHEBI:57643"/>
        <dbReference type="ChEBI" id="CHEBI:58608"/>
        <dbReference type="EC" id="3.1.4.4"/>
    </reaction>
</comment>
<feature type="compositionally biased region" description="Low complexity" evidence="8">
    <location>
        <begin position="1304"/>
        <end position="1313"/>
    </location>
</feature>
<evidence type="ECO:0000256" key="8">
    <source>
        <dbReference type="SAM" id="MobiDB-lite"/>
    </source>
</evidence>
<dbReference type="PROSITE" id="PS50035">
    <property type="entry name" value="PLD"/>
    <property type="match status" value="2"/>
</dbReference>
<keyword evidence="6" id="KW-0443">Lipid metabolism</keyword>
<evidence type="ECO:0000256" key="4">
    <source>
        <dbReference type="ARBA" id="ARBA00022801"/>
    </source>
</evidence>
<dbReference type="PANTHER" id="PTHR18896:SF76">
    <property type="entry name" value="PHOSPHOLIPASE"/>
    <property type="match status" value="1"/>
</dbReference>
<dbReference type="PIRSF" id="PIRSF009376">
    <property type="entry name" value="Phospholipase_D_euk"/>
    <property type="match status" value="1"/>
</dbReference>
<evidence type="ECO:0000256" key="2">
    <source>
        <dbReference type="ARBA" id="ARBA00008664"/>
    </source>
</evidence>
<dbReference type="FunFam" id="3.30.870.10:FF:000011">
    <property type="entry name" value="Phospholipase"/>
    <property type="match status" value="1"/>
</dbReference>
<dbReference type="GO" id="GO:0035556">
    <property type="term" value="P:intracellular signal transduction"/>
    <property type="evidence" value="ECO:0007669"/>
    <property type="project" value="InterPro"/>
</dbReference>
<evidence type="ECO:0000256" key="1">
    <source>
        <dbReference type="ARBA" id="ARBA00000798"/>
    </source>
</evidence>
<keyword evidence="11" id="KW-1185">Reference proteome</keyword>
<dbReference type="SUPFAM" id="SSF56024">
    <property type="entry name" value="Phospholipase D/nuclease"/>
    <property type="match status" value="2"/>
</dbReference>
<dbReference type="GO" id="GO:0009395">
    <property type="term" value="P:phospholipid catabolic process"/>
    <property type="evidence" value="ECO:0007669"/>
    <property type="project" value="TreeGrafter"/>
</dbReference>
<evidence type="ECO:0000259" key="9">
    <source>
        <dbReference type="PROSITE" id="PS50035"/>
    </source>
</evidence>
<dbReference type="OrthoDB" id="14911at2759"/>
<feature type="compositionally biased region" description="Polar residues" evidence="8">
    <location>
        <begin position="331"/>
        <end position="342"/>
    </location>
</feature>
<feature type="region of interest" description="Disordered" evidence="8">
    <location>
        <begin position="72"/>
        <end position="97"/>
    </location>
</feature>
<dbReference type="InterPro" id="IPR016555">
    <property type="entry name" value="PLipase_D_euk"/>
</dbReference>
<protein>
    <recommendedName>
        <fullName evidence="7">Phospholipase</fullName>
        <ecNumber evidence="7">3.1.4.4</ecNumber>
    </recommendedName>
</protein>
<feature type="region of interest" description="Disordered" evidence="8">
    <location>
        <begin position="1436"/>
        <end position="1483"/>
    </location>
</feature>
<dbReference type="EC" id="3.1.4.4" evidence="7"/>
<dbReference type="InterPro" id="IPR001736">
    <property type="entry name" value="PLipase_D/transphosphatidylase"/>
</dbReference>
<dbReference type="SMART" id="SM00155">
    <property type="entry name" value="PLDc"/>
    <property type="match status" value="2"/>
</dbReference>
<feature type="domain" description="PLD phosphodiesterase" evidence="9">
    <location>
        <begin position="678"/>
        <end position="705"/>
    </location>
</feature>
<dbReference type="CDD" id="cd09141">
    <property type="entry name" value="PLDc_vPLD1_2_yPLD_like_2"/>
    <property type="match status" value="1"/>
</dbReference>
<dbReference type="GO" id="GO:0035091">
    <property type="term" value="F:phosphatidylinositol binding"/>
    <property type="evidence" value="ECO:0007669"/>
    <property type="project" value="InterPro"/>
</dbReference>
<reference evidence="11" key="1">
    <citation type="submission" date="2016-03" db="EMBL/GenBank/DDBJ databases">
        <authorList>
            <person name="Devillers Hugo."/>
        </authorList>
    </citation>
    <scope>NUCLEOTIDE SEQUENCE [LARGE SCALE GENOMIC DNA]</scope>
</reference>
<feature type="region of interest" description="Disordered" evidence="8">
    <location>
        <begin position="310"/>
        <end position="342"/>
    </location>
</feature>
<dbReference type="Pfam" id="PF00614">
    <property type="entry name" value="PLDc"/>
    <property type="match status" value="2"/>
</dbReference>
<dbReference type="EMBL" id="LT598450">
    <property type="protein sequence ID" value="SCU82768.1"/>
    <property type="molecule type" value="Genomic_DNA"/>
</dbReference>
<dbReference type="GO" id="GO:0004630">
    <property type="term" value="F:phospholipase D activity"/>
    <property type="evidence" value="ECO:0007669"/>
    <property type="project" value="UniProtKB-UniRule"/>
</dbReference>
<keyword evidence="4 7" id="KW-0378">Hydrolase</keyword>
<name>A0A1G4J0A3_9SACH</name>
<dbReference type="SMART" id="SM00312">
    <property type="entry name" value="PX"/>
    <property type="match status" value="1"/>
</dbReference>
<evidence type="ECO:0000256" key="6">
    <source>
        <dbReference type="ARBA" id="ARBA00023098"/>
    </source>
</evidence>
<evidence type="ECO:0000313" key="11">
    <source>
        <dbReference type="Proteomes" id="UP000189911"/>
    </source>
</evidence>
<dbReference type="Gene3D" id="3.30.870.10">
    <property type="entry name" value="Endonuclease Chain A"/>
    <property type="match status" value="2"/>
</dbReference>
<feature type="compositionally biased region" description="Polar residues" evidence="8">
    <location>
        <begin position="1462"/>
        <end position="1479"/>
    </location>
</feature>
<accession>A0A1G4J0A3</accession>
<evidence type="ECO:0000256" key="5">
    <source>
        <dbReference type="ARBA" id="ARBA00022963"/>
    </source>
</evidence>
<dbReference type="InterPro" id="IPR001683">
    <property type="entry name" value="PX_dom"/>
</dbReference>
<dbReference type="InterPro" id="IPR015679">
    <property type="entry name" value="PLipase_D_fam"/>
</dbReference>
<evidence type="ECO:0000256" key="3">
    <source>
        <dbReference type="ARBA" id="ARBA00022737"/>
    </source>
</evidence>
<dbReference type="CDD" id="cd01254">
    <property type="entry name" value="PH_PLD"/>
    <property type="match status" value="1"/>
</dbReference>
<dbReference type="Proteomes" id="UP000189911">
    <property type="component" value="Chromosome B"/>
</dbReference>
<feature type="compositionally biased region" description="Basic and acidic residues" evidence="8">
    <location>
        <begin position="1"/>
        <end position="12"/>
    </location>
</feature>
<feature type="domain" description="PLD phosphodiesterase" evidence="9">
    <location>
        <begin position="978"/>
        <end position="1005"/>
    </location>
</feature>
<keyword evidence="3" id="KW-0677">Repeat</keyword>
<evidence type="ECO:0000256" key="7">
    <source>
        <dbReference type="PIRNR" id="PIRNR009376"/>
    </source>
</evidence>
<comment type="similarity">
    <text evidence="2 7">Belongs to the phospholipase D family.</text>
</comment>
<proteinExistence type="inferred from homology"/>
<evidence type="ECO:0000313" key="10">
    <source>
        <dbReference type="EMBL" id="SCU82768.1"/>
    </source>
</evidence>
<dbReference type="PANTHER" id="PTHR18896">
    <property type="entry name" value="PHOSPHOLIPASE D"/>
    <property type="match status" value="1"/>
</dbReference>
<keyword evidence="5 7" id="KW-0442">Lipid degradation</keyword>